<evidence type="ECO:0000256" key="2">
    <source>
        <dbReference type="ARBA" id="ARBA00022490"/>
    </source>
</evidence>
<dbReference type="PROSITE" id="PS50294">
    <property type="entry name" value="WD_REPEATS_REGION"/>
    <property type="match status" value="1"/>
</dbReference>
<dbReference type="SUPFAM" id="SSF50978">
    <property type="entry name" value="WD40 repeat-like"/>
    <property type="match status" value="3"/>
</dbReference>
<comment type="subcellular location">
    <subcellularLocation>
        <location evidence="1">Cytoplasm</location>
    </subcellularLocation>
</comment>
<dbReference type="InterPro" id="IPR051973">
    <property type="entry name" value="tRNA_Anticodon_Mtase-Reg"/>
</dbReference>
<keyword evidence="4" id="KW-0819">tRNA processing</keyword>
<evidence type="ECO:0000313" key="9">
    <source>
        <dbReference type="EMBL" id="GER55134.1"/>
    </source>
</evidence>
<comment type="caution">
    <text evidence="9">The sequence shown here is derived from an EMBL/GenBank/DDBJ whole genome shotgun (WGS) entry which is preliminary data.</text>
</comment>
<dbReference type="GO" id="GO:0005737">
    <property type="term" value="C:cytoplasm"/>
    <property type="evidence" value="ECO:0007669"/>
    <property type="project" value="UniProtKB-SubCell"/>
</dbReference>
<dbReference type="OrthoDB" id="5594999at2759"/>
<keyword evidence="10" id="KW-1185">Reference proteome</keyword>
<dbReference type="InterPro" id="IPR015943">
    <property type="entry name" value="WD40/YVTN_repeat-like_dom_sf"/>
</dbReference>
<evidence type="ECO:0000256" key="1">
    <source>
        <dbReference type="ARBA" id="ARBA00004496"/>
    </source>
</evidence>
<dbReference type="EMBL" id="BKCP01011626">
    <property type="protein sequence ID" value="GER55134.1"/>
    <property type="molecule type" value="Genomic_DNA"/>
</dbReference>
<dbReference type="SMART" id="SM00320">
    <property type="entry name" value="WD40"/>
    <property type="match status" value="10"/>
</dbReference>
<keyword evidence="5" id="KW-0677">Repeat</keyword>
<feature type="region of interest" description="Disordered" evidence="8">
    <location>
        <begin position="1109"/>
        <end position="1129"/>
    </location>
</feature>
<keyword evidence="3 7" id="KW-0853">WD repeat</keyword>
<dbReference type="PROSITE" id="PS50082">
    <property type="entry name" value="WD_REPEATS_2"/>
    <property type="match status" value="1"/>
</dbReference>
<dbReference type="Pfam" id="PF00400">
    <property type="entry name" value="WD40"/>
    <property type="match status" value="3"/>
</dbReference>
<evidence type="ECO:0000256" key="7">
    <source>
        <dbReference type="PROSITE-ProRule" id="PRU00221"/>
    </source>
</evidence>
<feature type="repeat" description="WD" evidence="7">
    <location>
        <begin position="243"/>
        <end position="284"/>
    </location>
</feature>
<dbReference type="InterPro" id="IPR019775">
    <property type="entry name" value="WD40_repeat_CS"/>
</dbReference>
<reference evidence="10" key="1">
    <citation type="journal article" date="2019" name="Curr. Biol.">
        <title>Genome Sequence of Striga asiatica Provides Insight into the Evolution of Plant Parasitism.</title>
        <authorList>
            <person name="Yoshida S."/>
            <person name="Kim S."/>
            <person name="Wafula E.K."/>
            <person name="Tanskanen J."/>
            <person name="Kim Y.M."/>
            <person name="Honaas L."/>
            <person name="Yang Z."/>
            <person name="Spallek T."/>
            <person name="Conn C.E."/>
            <person name="Ichihashi Y."/>
            <person name="Cheong K."/>
            <person name="Cui S."/>
            <person name="Der J.P."/>
            <person name="Gundlach H."/>
            <person name="Jiao Y."/>
            <person name="Hori C."/>
            <person name="Ishida J.K."/>
            <person name="Kasahara H."/>
            <person name="Kiba T."/>
            <person name="Kim M.S."/>
            <person name="Koo N."/>
            <person name="Laohavisit A."/>
            <person name="Lee Y.H."/>
            <person name="Lumba S."/>
            <person name="McCourt P."/>
            <person name="Mortimer J.C."/>
            <person name="Mutuku J.M."/>
            <person name="Nomura T."/>
            <person name="Sasaki-Sekimoto Y."/>
            <person name="Seto Y."/>
            <person name="Wang Y."/>
            <person name="Wakatake T."/>
            <person name="Sakakibara H."/>
            <person name="Demura T."/>
            <person name="Yamaguchi S."/>
            <person name="Yoneyama K."/>
            <person name="Manabe R.I."/>
            <person name="Nelson D.C."/>
            <person name="Schulman A.H."/>
            <person name="Timko M.P."/>
            <person name="dePamphilis C.W."/>
            <person name="Choi D."/>
            <person name="Shirasu K."/>
        </authorList>
    </citation>
    <scope>NUCLEOTIDE SEQUENCE [LARGE SCALE GENOMIC DNA]</scope>
    <source>
        <strain evidence="10">cv. UVA1</strain>
    </source>
</reference>
<accession>A0A5A7REJ1</accession>
<protein>
    <submittedName>
        <fullName evidence="9">Transducin family protein / WD-40 repeat family protein</fullName>
    </submittedName>
</protein>
<dbReference type="InterPro" id="IPR001680">
    <property type="entry name" value="WD40_rpt"/>
</dbReference>
<proteinExistence type="inferred from homology"/>
<dbReference type="InterPro" id="IPR036322">
    <property type="entry name" value="WD40_repeat_dom_sf"/>
</dbReference>
<gene>
    <name evidence="9" type="ORF">STAS_32789</name>
</gene>
<dbReference type="SUPFAM" id="SSF50998">
    <property type="entry name" value="Quinoprotein alcohol dehydrogenase-like"/>
    <property type="match status" value="1"/>
</dbReference>
<sequence length="1475" mass="165101">MSTTEPSQWQLHRGQYLGEISALCFLHLPHRASSLPLLLAGTGSQILVYDLESGDIIRSFQVFEGIRVHGISVGNSHKHFPCTCPVFLVAVYGERKVKLFTLKIVSDRPTLDMELTLMHSLPKFGHWVMDVCFLKDGTTASEGALYLAVGCSDNSLYFWDILGASMFSEVKSAEKCLLYSMSMLGNEIESLRIASGTIFNEIVVWKVVQNHAIIHEEDHAWLASDGDSLHLDSKYKDALISRLVGHEGSIFRIAWFSSGLKLISVSDDRSARIWELEAENEVSCKSVPGSVNHLVGPVLFGHNARIWDCCIFDSVIITAGEDCTCRVWDHDGRELNEIKEHIGRGVWRCLYDPSSSLLVTAGFDSAIKAHQFHASFEGLEGNVAPDDFSNSKEVFAISLPSLSEHGGPMDSKSEYVRCLRFSSEDSLYVATNNGYLYHASLFTNGSVKWSELARVSGESPIICMDILSNCYKPSGGFDDWVAVGDGKGNMTVLLVVRSDSTPKVEYSVTWLAEKERHLLDIYWCKSLDNRFIFTAAPGGRLKFWKLCHNFPPHTLFGKGNGDVFLIAEYSSSFGMRILCVDASFDAELLVCGDIRGNLLLFSLPRGLLCSTLNSSEMKASPVNYFKGAHGVSSVNNVCIFSVSPDQVDIQSSGADGCICYLQHDRDMLNLEFTGMKQVKELSAIRSVFTTTSCSDDFTVSNYAVGFASANFMIWNVTAGTKVVQITCGGWRRPYSYYLGDLPEIMNCFSFVKDDTIYIHKNWVPEVDRQMYRRNIHFQFHGREIHSFSDEDQELDSEESSWVATGCEDGTVRLTRYESGMESWSSSQHLGEHVGGSAVRSICCVSKIHVFIPDSIAISNLVDRQIGTLEDKDPSILISVGAKRVITAWKQVINMYNKRLVTTCSRSGKKNESDLTDPSTATSTFSFQWLSTDMPFKQTSCVKRQNAKEPLEKDRDLSTVKSDAISVEMPPSDYRNMEPNVCPENDENDWRYLDVTAFLVKKTGSRISVCFVIVACSDATVTLRALVLPFRLWFDVASFTPLSSPVLSLQHVVIPKLLPSKGNIQIGNIYFAFTGSTDGSIAIWDLTESVENFMRQTSCLKVESCTEIKKRPRTGRGSQGGRRRRSIDNYNAKNEVGHNISQVITQSVSESIGRTNLGNKIENDMCETSLSEKSNPHLPFQVDDQGSFDLGRKKDDLSPETTMLVALHVLDNVHQSGVNCLSVTDIKDLRLCGSTCSFCVVSGGDDQAINCLRFDLQLNHLRTSSQDGTAEVSTNYQNQRFVIQDHQMHFLCLDKIVSAHSSAVKGVWTDGIWVFSVGLDQRLRCWNLGHDRLTEYAHLIINVPEPEALDVKTRGRNYYQIAVAGRGMQMIEFRPSNRMASAFFQLTRLTGTELQHLPTKWHGKFRYVNNNMAGTKRSCILVDFPLNKLRPKLIHTGYFQENHTRSESRHPRYPQTHPYQLLCEEESGLQVLQHLV</sequence>
<evidence type="ECO:0000256" key="8">
    <source>
        <dbReference type="SAM" id="MobiDB-lite"/>
    </source>
</evidence>
<evidence type="ECO:0000256" key="3">
    <source>
        <dbReference type="ARBA" id="ARBA00022574"/>
    </source>
</evidence>
<dbReference type="Gene3D" id="2.130.10.10">
    <property type="entry name" value="YVTN repeat-like/Quinoprotein amine dehydrogenase"/>
    <property type="match status" value="5"/>
</dbReference>
<name>A0A5A7REJ1_STRAF</name>
<organism evidence="9 10">
    <name type="scientific">Striga asiatica</name>
    <name type="common">Asiatic witchweed</name>
    <name type="synonym">Buchnera asiatica</name>
    <dbReference type="NCBI Taxonomy" id="4170"/>
    <lineage>
        <taxon>Eukaryota</taxon>
        <taxon>Viridiplantae</taxon>
        <taxon>Streptophyta</taxon>
        <taxon>Embryophyta</taxon>
        <taxon>Tracheophyta</taxon>
        <taxon>Spermatophyta</taxon>
        <taxon>Magnoliopsida</taxon>
        <taxon>eudicotyledons</taxon>
        <taxon>Gunneridae</taxon>
        <taxon>Pentapetalae</taxon>
        <taxon>asterids</taxon>
        <taxon>lamiids</taxon>
        <taxon>Lamiales</taxon>
        <taxon>Orobanchaceae</taxon>
        <taxon>Buchnereae</taxon>
        <taxon>Striga</taxon>
    </lineage>
</organism>
<evidence type="ECO:0000256" key="5">
    <source>
        <dbReference type="ARBA" id="ARBA00022737"/>
    </source>
</evidence>
<dbReference type="PANTHER" id="PTHR14344:SF3">
    <property type="entry name" value="WD REPEAT-CONTAINING PROTEIN 6"/>
    <property type="match status" value="1"/>
</dbReference>
<dbReference type="GO" id="GO:0030488">
    <property type="term" value="P:tRNA methylation"/>
    <property type="evidence" value="ECO:0007669"/>
    <property type="project" value="TreeGrafter"/>
</dbReference>
<evidence type="ECO:0000256" key="6">
    <source>
        <dbReference type="ARBA" id="ARBA00038255"/>
    </source>
</evidence>
<evidence type="ECO:0000313" key="10">
    <source>
        <dbReference type="Proteomes" id="UP000325081"/>
    </source>
</evidence>
<dbReference type="PROSITE" id="PS00678">
    <property type="entry name" value="WD_REPEATS_1"/>
    <property type="match status" value="1"/>
</dbReference>
<comment type="similarity">
    <text evidence="6">Belongs to the WD repeat WDR6 family.</text>
</comment>
<dbReference type="PANTHER" id="PTHR14344">
    <property type="entry name" value="WD REPEAT PROTEIN"/>
    <property type="match status" value="1"/>
</dbReference>
<keyword evidence="2" id="KW-0963">Cytoplasm</keyword>
<dbReference type="InterPro" id="IPR011047">
    <property type="entry name" value="Quinoprotein_ADH-like_sf"/>
</dbReference>
<evidence type="ECO:0000256" key="4">
    <source>
        <dbReference type="ARBA" id="ARBA00022694"/>
    </source>
</evidence>
<dbReference type="Proteomes" id="UP000325081">
    <property type="component" value="Unassembled WGS sequence"/>
</dbReference>